<name>A0A426WZS0_ENSVE</name>
<dbReference type="EMBL" id="AMZH03030878">
    <property type="protein sequence ID" value="RRT32723.1"/>
    <property type="molecule type" value="Genomic_DNA"/>
</dbReference>
<gene>
    <name evidence="1" type="ORF">B296_00048693</name>
</gene>
<evidence type="ECO:0000313" key="2">
    <source>
        <dbReference type="Proteomes" id="UP000287651"/>
    </source>
</evidence>
<evidence type="ECO:0000313" key="1">
    <source>
        <dbReference type="EMBL" id="RRT32723.1"/>
    </source>
</evidence>
<reference evidence="1 2" key="1">
    <citation type="journal article" date="2014" name="Agronomy (Basel)">
        <title>A Draft Genome Sequence for Ensete ventricosum, the Drought-Tolerant Tree Against Hunger.</title>
        <authorList>
            <person name="Harrison J."/>
            <person name="Moore K.A."/>
            <person name="Paszkiewicz K."/>
            <person name="Jones T."/>
            <person name="Grant M."/>
            <person name="Ambacheew D."/>
            <person name="Muzemil S."/>
            <person name="Studholme D.J."/>
        </authorList>
    </citation>
    <scope>NUCLEOTIDE SEQUENCE [LARGE SCALE GENOMIC DNA]</scope>
</reference>
<proteinExistence type="predicted"/>
<dbReference type="Proteomes" id="UP000287651">
    <property type="component" value="Unassembled WGS sequence"/>
</dbReference>
<protein>
    <submittedName>
        <fullName evidence="1">Uncharacterized protein</fullName>
    </submittedName>
</protein>
<organism evidence="1 2">
    <name type="scientific">Ensete ventricosum</name>
    <name type="common">Abyssinian banana</name>
    <name type="synonym">Musa ensete</name>
    <dbReference type="NCBI Taxonomy" id="4639"/>
    <lineage>
        <taxon>Eukaryota</taxon>
        <taxon>Viridiplantae</taxon>
        <taxon>Streptophyta</taxon>
        <taxon>Embryophyta</taxon>
        <taxon>Tracheophyta</taxon>
        <taxon>Spermatophyta</taxon>
        <taxon>Magnoliopsida</taxon>
        <taxon>Liliopsida</taxon>
        <taxon>Zingiberales</taxon>
        <taxon>Musaceae</taxon>
        <taxon>Ensete</taxon>
    </lineage>
</organism>
<sequence>MLTVVPNVVGEVLCFLSPGVEEVQYALHGAATGASVHRLPLQHVGRPLVVPSGAPKRRPLVLWVRRRRGRWTHQLRSPLRLLRDMSRFLRLLLHGLCFLEVLRVRI</sequence>
<dbReference type="AlphaFoldDB" id="A0A426WZS0"/>
<accession>A0A426WZS0</accession>
<comment type="caution">
    <text evidence="1">The sequence shown here is derived from an EMBL/GenBank/DDBJ whole genome shotgun (WGS) entry which is preliminary data.</text>
</comment>